<evidence type="ECO:0000313" key="2">
    <source>
        <dbReference type="Proteomes" id="UP000188388"/>
    </source>
</evidence>
<reference evidence="2" key="1">
    <citation type="submission" date="2017-01" db="EMBL/GenBank/DDBJ databases">
        <authorList>
            <person name="Brunel B."/>
        </authorList>
    </citation>
    <scope>NUCLEOTIDE SEQUENCE [LARGE SCALE GENOMIC DNA]</scope>
</reference>
<dbReference type="Proteomes" id="UP000188388">
    <property type="component" value="Unassembled WGS sequence"/>
</dbReference>
<evidence type="ECO:0000313" key="1">
    <source>
        <dbReference type="EMBL" id="SIT55480.1"/>
    </source>
</evidence>
<name>A0A1R3V6L9_9HYPH</name>
<dbReference type="STRING" id="1631249.BQ8794_220044"/>
<dbReference type="AlphaFoldDB" id="A0A1R3V6L9"/>
<protein>
    <submittedName>
        <fullName evidence="1">Uncharacterized protein</fullName>
    </submittedName>
</protein>
<keyword evidence="2" id="KW-1185">Reference proteome</keyword>
<dbReference type="EMBL" id="FTPD01000015">
    <property type="protein sequence ID" value="SIT55480.1"/>
    <property type="molecule type" value="Genomic_DNA"/>
</dbReference>
<accession>A0A1R3V6L9</accession>
<organism evidence="1 2">
    <name type="scientific">Mesorhizobium prunaredense</name>
    <dbReference type="NCBI Taxonomy" id="1631249"/>
    <lineage>
        <taxon>Bacteria</taxon>
        <taxon>Pseudomonadati</taxon>
        <taxon>Pseudomonadota</taxon>
        <taxon>Alphaproteobacteria</taxon>
        <taxon>Hyphomicrobiales</taxon>
        <taxon>Phyllobacteriaceae</taxon>
        <taxon>Mesorhizobium</taxon>
    </lineage>
</organism>
<gene>
    <name evidence="1" type="ORF">BQ8794_220044</name>
</gene>
<sequence length="59" mass="6703">MEGLASRHRRLRSRILALFLERTRASSNCFCVPPPSAIEETSIADFVGLPRLILRVEYS</sequence>
<proteinExistence type="predicted"/>